<dbReference type="FunFam" id="3.40.50.300:FF:000565">
    <property type="entry name" value="ABC bile acid transporter"/>
    <property type="match status" value="1"/>
</dbReference>
<feature type="domain" description="ABC transmembrane type-1" evidence="13">
    <location>
        <begin position="366"/>
        <end position="665"/>
    </location>
</feature>
<evidence type="ECO:0000256" key="3">
    <source>
        <dbReference type="ARBA" id="ARBA00022692"/>
    </source>
</evidence>
<dbReference type="SUPFAM" id="SSF90123">
    <property type="entry name" value="ABC transporter transmembrane region"/>
    <property type="match status" value="2"/>
</dbReference>
<keyword evidence="3 11" id="KW-0812">Transmembrane</keyword>
<evidence type="ECO:0008006" key="16">
    <source>
        <dbReference type="Google" id="ProtNLM"/>
    </source>
</evidence>
<feature type="transmembrane region" description="Helical" evidence="11">
    <location>
        <begin position="403"/>
        <end position="424"/>
    </location>
</feature>
<feature type="transmembrane region" description="Helical" evidence="11">
    <location>
        <begin position="36"/>
        <end position="56"/>
    </location>
</feature>
<evidence type="ECO:0000256" key="8">
    <source>
        <dbReference type="ARBA" id="ARBA00023136"/>
    </source>
</evidence>
<feature type="compositionally biased region" description="Low complexity" evidence="10">
    <location>
        <begin position="1008"/>
        <end position="1018"/>
    </location>
</feature>
<dbReference type="OrthoDB" id="6500128at2759"/>
<comment type="subcellular location">
    <subcellularLocation>
        <location evidence="1">Membrane</location>
        <topology evidence="1">Multi-pass membrane protein</topology>
    </subcellularLocation>
</comment>
<evidence type="ECO:0000256" key="11">
    <source>
        <dbReference type="SAM" id="Phobius"/>
    </source>
</evidence>
<dbReference type="GO" id="GO:0140359">
    <property type="term" value="F:ABC-type transporter activity"/>
    <property type="evidence" value="ECO:0007669"/>
    <property type="project" value="InterPro"/>
</dbReference>
<evidence type="ECO:0000256" key="7">
    <source>
        <dbReference type="ARBA" id="ARBA00022989"/>
    </source>
</evidence>
<feature type="region of interest" description="Disordered" evidence="10">
    <location>
        <begin position="452"/>
        <end position="473"/>
    </location>
</feature>
<dbReference type="Gene3D" id="3.40.50.300">
    <property type="entry name" value="P-loop containing nucleotide triphosphate hydrolases"/>
    <property type="match status" value="2"/>
</dbReference>
<keyword evidence="6" id="KW-0067">ATP-binding</keyword>
<dbReference type="InterPro" id="IPR003593">
    <property type="entry name" value="AAA+_ATPase"/>
</dbReference>
<feature type="domain" description="ABC transmembrane type-1" evidence="13">
    <location>
        <begin position="1176"/>
        <end position="1425"/>
    </location>
</feature>
<feature type="transmembrane region" description="Helical" evidence="11">
    <location>
        <begin position="1266"/>
        <end position="1283"/>
    </location>
</feature>
<dbReference type="InterPro" id="IPR027417">
    <property type="entry name" value="P-loop_NTPase"/>
</dbReference>
<feature type="transmembrane region" description="Helical" evidence="11">
    <location>
        <begin position="251"/>
        <end position="272"/>
    </location>
</feature>
<dbReference type="PROSITE" id="PS50893">
    <property type="entry name" value="ABC_TRANSPORTER_2"/>
    <property type="match status" value="2"/>
</dbReference>
<feature type="transmembrane region" description="Helical" evidence="11">
    <location>
        <begin position="362"/>
        <end position="383"/>
    </location>
</feature>
<dbReference type="Pfam" id="PF00664">
    <property type="entry name" value="ABC_membrane"/>
    <property type="match status" value="2"/>
</dbReference>
<feature type="transmembrane region" description="Helical" evidence="11">
    <location>
        <begin position="1186"/>
        <end position="1204"/>
    </location>
</feature>
<sequence>MPSPGALTRFCGDDSSETPWDGNDFTPCFHEGVLDAALPLAFAVISLITIVSAILYKRLHRNPAGDQSGYVPISAQDNAVNGSEDIEDEQDLVDPHSQDNSAIDLGQVSSGRRISMRDIFKTLATLLSLGISIFWLVHRSDEDRNTYLFIAPLVSTLVWDELTVWASYSNVKQETEARHLRLTTVRSKTKNHTMPRNIAYVSILTVVHLLRPLNPAVSLTPYFSVFFILNLPVAFFRLRSQIIHSNSRFELVLASIYFSDAIVLTLFALTSGRTQKLIATKPGERIPNPEDTASAISLAVFSWADPLIKLGFSRSLNQEDIWDFSLLDYSSAVIHHFRQSILATRKNYPFAIRLIINFKDRISVQAVWAVIWGFLTFVGPYGLERILHYIDNQDTMSVEWGYLYVFGMFFGMLLATVAQSQMLWHGRRISMQLRSIVVGEVYAKALRRKDRAGQTQKSSKSTDESDSEEEEENEMFTYGAINNMISNDTSEISNASAYLQDIYILPLQIALAIVFLYRILGWSALAGVFTMACFIPLNMYLTTNVERIQDELMKATDKRSELMNELLQAIRIIKFFSWERNFYNKVDDAREYELRQLRLRFTWWIFGTALWVGTPVIVTIATFFVYTKIAGNTMTAAIAFPALALFNVLRAPMDAFPEMLSLCLRAKVSTVRIDRFLDEEEVLLYSNTKLRKSQPTDPIIGFKNATFSYAGKTDQDAANTAHANGETISGHHFELRDLNLEFPVGELSVITGPTGSGKTSLLLSLLGEINPVKGQAFLPRRDSHEINPVTGLTNGIAYVAQQAWLQNNTVRNNILFGSPFEQRRYDQVVEMCALTRDFEILEYGDETEIGERGITLSGGQKQRIALARAIYSRAGHILLDDCLSAVDAHTAKWLFAKCLMGPLMQGRTRILVTHAVSLTLRGAAHVVVLRNGAVMANGTPTQVIESGVLGDDANNEEQMMDEHHTDDRTVAGIEETEDDNGASGSSSTGQAVGTTLVPSSKKKKASSGDDASTDSTVSAKEKKKLIEDEGKTDGSVSWNVYKLYFGSMGGTPFWIFLAAAFIFMQVFQVASDTWLRFWAAAANDDDNNGGAYSTSSFAAASIPSFATESSTIAANASGLLMSFACQYRMDHSYFGNNPIRQCRQELYDTRQPMSPMSALSYEDPASTEFSASGITIPRRDIGDLKYYLGIYAALSVLYIITIMCRQAVQYNGSLTASRSIHGRLLSQILNAPVRFFDTTPLGRIMNRFTKDVETIDQEVAPIASNLMFDFLGTLTVVMVITYVTPQFLIPAFVISIMFVIMATLYLRSSRELKRIESITKSPIFSHFGESLSGVATIRAYGQEKRFMHENLDLLDEHNRPFFYLWVCNRWLSIRVDVLSALVAFFAGFLIIINRENIDAPTAGLSLSYSLTFTDHVLWLVRLYSNNEMNMNSVERIGEYMNLPQEPPAVIEGSRPPPGWPNNGEIEVENLVMQYSPEDPPVIRNVSFHVNPREKIGIVGRTGAGKSTLAVAFFRFMELTSGKITVDNVDISKLGVHDLRSSLTIIPQDPVLFIGTIRSNLDPFNEHNDAALWATLKRVHLISSDDTESNSFGNLDSEVHENGNNFSQGQRQLIGLARALLKQSKIIILDEATASVDHETDARIQATIREEFKESTLLTIAHRLRTIIDFDKVLVMDHGQVVQYDTPWKLIREEGIFKGMCQRSGEFDTLLEMSKEAERKSLAPQF</sequence>
<feature type="compositionally biased region" description="Acidic residues" evidence="10">
    <location>
        <begin position="464"/>
        <end position="473"/>
    </location>
</feature>
<dbReference type="GO" id="GO:0016887">
    <property type="term" value="F:ATP hydrolysis activity"/>
    <property type="evidence" value="ECO:0007669"/>
    <property type="project" value="InterPro"/>
</dbReference>
<dbReference type="CDD" id="cd03250">
    <property type="entry name" value="ABCC_MRP_domain1"/>
    <property type="match status" value="1"/>
</dbReference>
<dbReference type="SMART" id="SM00382">
    <property type="entry name" value="AAA"/>
    <property type="match status" value="2"/>
</dbReference>
<dbReference type="InterPro" id="IPR011527">
    <property type="entry name" value="ABC1_TM_dom"/>
</dbReference>
<protein>
    <recommendedName>
        <fullName evidence="16">ATP-binding cassette, subfamily B</fullName>
    </recommendedName>
</protein>
<dbReference type="Proteomes" id="UP000780801">
    <property type="component" value="Unassembled WGS sequence"/>
</dbReference>
<evidence type="ECO:0000313" key="14">
    <source>
        <dbReference type="EMBL" id="KAF9584468.1"/>
    </source>
</evidence>
<keyword evidence="7 11" id="KW-1133">Transmembrane helix</keyword>
<evidence type="ECO:0000256" key="10">
    <source>
        <dbReference type="SAM" id="MobiDB-lite"/>
    </source>
</evidence>
<dbReference type="FunFam" id="3.40.50.300:FF:000825">
    <property type="entry name" value="ABC bile acid transporter"/>
    <property type="match status" value="1"/>
</dbReference>
<evidence type="ECO:0000256" key="2">
    <source>
        <dbReference type="ARBA" id="ARBA00022448"/>
    </source>
</evidence>
<feature type="transmembrane region" description="Helical" evidence="11">
    <location>
        <begin position="1043"/>
        <end position="1067"/>
    </location>
</feature>
<feature type="transmembrane region" description="Helical" evidence="11">
    <location>
        <begin position="601"/>
        <end position="623"/>
    </location>
</feature>
<gene>
    <name evidence="14" type="ORF">BGW38_006357</name>
</gene>
<feature type="domain" description="ABC transporter" evidence="12">
    <location>
        <begin position="1465"/>
        <end position="1702"/>
    </location>
</feature>
<dbReference type="InterPro" id="IPR017871">
    <property type="entry name" value="ABC_transporter-like_CS"/>
</dbReference>
<keyword evidence="4" id="KW-0677">Repeat</keyword>
<dbReference type="InterPro" id="IPR036640">
    <property type="entry name" value="ABC1_TM_sf"/>
</dbReference>
<dbReference type="InterPro" id="IPR003439">
    <property type="entry name" value="ABC_transporter-like_ATP-bd"/>
</dbReference>
<dbReference type="CDD" id="cd18604">
    <property type="entry name" value="ABC_6TM_VMR1_D2_like"/>
    <property type="match status" value="1"/>
</dbReference>
<dbReference type="Gene3D" id="1.20.1560.10">
    <property type="entry name" value="ABC transporter type 1, transmembrane domain"/>
    <property type="match status" value="2"/>
</dbReference>
<dbReference type="PROSITE" id="PS00211">
    <property type="entry name" value="ABC_TRANSPORTER_1"/>
    <property type="match status" value="2"/>
</dbReference>
<name>A0A9P6KGW7_9FUNG</name>
<feature type="transmembrane region" description="Helical" evidence="11">
    <location>
        <begin position="526"/>
        <end position="545"/>
    </location>
</feature>
<feature type="transmembrane region" description="Helical" evidence="11">
    <location>
        <begin position="629"/>
        <end position="649"/>
    </location>
</feature>
<dbReference type="GO" id="GO:0000329">
    <property type="term" value="C:fungal-type vacuole membrane"/>
    <property type="evidence" value="ECO:0007669"/>
    <property type="project" value="TreeGrafter"/>
</dbReference>
<feature type="transmembrane region" description="Helical" evidence="11">
    <location>
        <begin position="119"/>
        <end position="137"/>
    </location>
</feature>
<dbReference type="CDD" id="cd18596">
    <property type="entry name" value="ABC_6TM_VMR1_D1_like"/>
    <property type="match status" value="1"/>
</dbReference>
<keyword evidence="2" id="KW-0813">Transport</keyword>
<evidence type="ECO:0000256" key="9">
    <source>
        <dbReference type="ARBA" id="ARBA00023180"/>
    </source>
</evidence>
<reference evidence="14" key="1">
    <citation type="journal article" date="2020" name="Fungal Divers.">
        <title>Resolving the Mortierellaceae phylogeny through synthesis of multi-gene phylogenetics and phylogenomics.</title>
        <authorList>
            <person name="Vandepol N."/>
            <person name="Liber J."/>
            <person name="Desiro A."/>
            <person name="Na H."/>
            <person name="Kennedy M."/>
            <person name="Barry K."/>
            <person name="Grigoriev I.V."/>
            <person name="Miller A.N."/>
            <person name="O'Donnell K."/>
            <person name="Stajich J.E."/>
            <person name="Bonito G."/>
        </authorList>
    </citation>
    <scope>NUCLEOTIDE SEQUENCE</scope>
    <source>
        <strain evidence="14">KOD1015</strain>
    </source>
</reference>
<evidence type="ECO:0000313" key="15">
    <source>
        <dbReference type="Proteomes" id="UP000780801"/>
    </source>
</evidence>
<evidence type="ECO:0000256" key="5">
    <source>
        <dbReference type="ARBA" id="ARBA00022741"/>
    </source>
</evidence>
<keyword evidence="15" id="KW-1185">Reference proteome</keyword>
<dbReference type="GO" id="GO:0005524">
    <property type="term" value="F:ATP binding"/>
    <property type="evidence" value="ECO:0007669"/>
    <property type="project" value="UniProtKB-KW"/>
</dbReference>
<dbReference type="PANTHER" id="PTHR24223:SF353">
    <property type="entry name" value="ABC TRANSPORTER ATP-BINDING PROTEIN_PERMEASE VMR1-RELATED"/>
    <property type="match status" value="1"/>
</dbReference>
<organism evidence="14 15">
    <name type="scientific">Lunasporangiospora selenospora</name>
    <dbReference type="NCBI Taxonomy" id="979761"/>
    <lineage>
        <taxon>Eukaryota</taxon>
        <taxon>Fungi</taxon>
        <taxon>Fungi incertae sedis</taxon>
        <taxon>Mucoromycota</taxon>
        <taxon>Mortierellomycotina</taxon>
        <taxon>Mortierellomycetes</taxon>
        <taxon>Mortierellales</taxon>
        <taxon>Mortierellaceae</taxon>
        <taxon>Lunasporangiospora</taxon>
    </lineage>
</organism>
<evidence type="ECO:0000256" key="4">
    <source>
        <dbReference type="ARBA" id="ARBA00022737"/>
    </source>
</evidence>
<feature type="transmembrane region" description="Helical" evidence="11">
    <location>
        <begin position="219"/>
        <end position="239"/>
    </location>
</feature>
<dbReference type="PROSITE" id="PS50929">
    <property type="entry name" value="ABC_TM1F"/>
    <property type="match status" value="2"/>
</dbReference>
<feature type="region of interest" description="Disordered" evidence="10">
    <location>
        <begin position="976"/>
        <end position="1028"/>
    </location>
</feature>
<evidence type="ECO:0000256" key="6">
    <source>
        <dbReference type="ARBA" id="ARBA00022840"/>
    </source>
</evidence>
<dbReference type="EMBL" id="JAABOA010000405">
    <property type="protein sequence ID" value="KAF9584468.1"/>
    <property type="molecule type" value="Genomic_DNA"/>
</dbReference>
<evidence type="ECO:0000259" key="13">
    <source>
        <dbReference type="PROSITE" id="PS50929"/>
    </source>
</evidence>
<keyword evidence="9" id="KW-0325">Glycoprotein</keyword>
<keyword evidence="8 11" id="KW-0472">Membrane</keyword>
<evidence type="ECO:0000256" key="1">
    <source>
        <dbReference type="ARBA" id="ARBA00004141"/>
    </source>
</evidence>
<dbReference type="PANTHER" id="PTHR24223">
    <property type="entry name" value="ATP-BINDING CASSETTE SUB-FAMILY C"/>
    <property type="match status" value="1"/>
</dbReference>
<feature type="domain" description="ABC transporter" evidence="12">
    <location>
        <begin position="700"/>
        <end position="956"/>
    </location>
</feature>
<feature type="transmembrane region" description="Helical" evidence="11">
    <location>
        <begin position="1371"/>
        <end position="1392"/>
    </location>
</feature>
<proteinExistence type="predicted"/>
<dbReference type="InterPro" id="IPR050173">
    <property type="entry name" value="ABC_transporter_C-like"/>
</dbReference>
<feature type="transmembrane region" description="Helical" evidence="11">
    <location>
        <begin position="1289"/>
        <end position="1306"/>
    </location>
</feature>
<evidence type="ECO:0000259" key="12">
    <source>
        <dbReference type="PROSITE" id="PS50893"/>
    </source>
</evidence>
<keyword evidence="5" id="KW-0547">Nucleotide-binding</keyword>
<accession>A0A9P6KGW7</accession>
<dbReference type="Pfam" id="PF00005">
    <property type="entry name" value="ABC_tran"/>
    <property type="match status" value="2"/>
</dbReference>
<dbReference type="CDD" id="cd03244">
    <property type="entry name" value="ABCC_MRP_domain2"/>
    <property type="match status" value="1"/>
</dbReference>
<comment type="caution">
    <text evidence="14">The sequence shown here is derived from an EMBL/GenBank/DDBJ whole genome shotgun (WGS) entry which is preliminary data.</text>
</comment>
<feature type="compositionally biased region" description="Polar residues" evidence="10">
    <location>
        <begin position="982"/>
        <end position="998"/>
    </location>
</feature>
<dbReference type="SUPFAM" id="SSF52540">
    <property type="entry name" value="P-loop containing nucleoside triphosphate hydrolases"/>
    <property type="match status" value="2"/>
</dbReference>